<organism evidence="2 3">
    <name type="scientific">Cinchona calisaya</name>
    <dbReference type="NCBI Taxonomy" id="153742"/>
    <lineage>
        <taxon>Eukaryota</taxon>
        <taxon>Viridiplantae</taxon>
        <taxon>Streptophyta</taxon>
        <taxon>Embryophyta</taxon>
        <taxon>Tracheophyta</taxon>
        <taxon>Spermatophyta</taxon>
        <taxon>Magnoliopsida</taxon>
        <taxon>eudicotyledons</taxon>
        <taxon>Gunneridae</taxon>
        <taxon>Pentapetalae</taxon>
        <taxon>asterids</taxon>
        <taxon>lamiids</taxon>
        <taxon>Gentianales</taxon>
        <taxon>Rubiaceae</taxon>
        <taxon>Cinchonoideae</taxon>
        <taxon>Cinchoneae</taxon>
        <taxon>Cinchona</taxon>
    </lineage>
</organism>
<evidence type="ECO:0000313" key="2">
    <source>
        <dbReference type="EMBL" id="KAL3502850.1"/>
    </source>
</evidence>
<dbReference type="Proteomes" id="UP001630127">
    <property type="component" value="Unassembled WGS sequence"/>
</dbReference>
<gene>
    <name evidence="2" type="ORF">ACH5RR_037299</name>
</gene>
<proteinExistence type="predicted"/>
<protein>
    <submittedName>
        <fullName evidence="2">Uncharacterized protein</fullName>
    </submittedName>
</protein>
<name>A0ABD2Y772_9GENT</name>
<comment type="caution">
    <text evidence="2">The sequence shown here is derived from an EMBL/GenBank/DDBJ whole genome shotgun (WGS) entry which is preliminary data.</text>
</comment>
<keyword evidence="1" id="KW-1133">Transmembrane helix</keyword>
<keyword evidence="1" id="KW-0472">Membrane</keyword>
<evidence type="ECO:0000313" key="3">
    <source>
        <dbReference type="Proteomes" id="UP001630127"/>
    </source>
</evidence>
<reference evidence="2 3" key="1">
    <citation type="submission" date="2024-11" db="EMBL/GenBank/DDBJ databases">
        <title>A near-complete genome assembly of Cinchona calisaya.</title>
        <authorList>
            <person name="Lian D.C."/>
            <person name="Zhao X.W."/>
            <person name="Wei L."/>
        </authorList>
    </citation>
    <scope>NUCLEOTIDE SEQUENCE [LARGE SCALE GENOMIC DNA]</scope>
    <source>
        <tissue evidence="2">Nenye</tissue>
    </source>
</reference>
<dbReference type="EMBL" id="JBJUIK010000015">
    <property type="protein sequence ID" value="KAL3502850.1"/>
    <property type="molecule type" value="Genomic_DNA"/>
</dbReference>
<sequence length="102" mass="11508">MNFFILNGLYYFGLRLIGGLYCPVGSCFCSRPDHCLLRPMTFTLSWLVFLVGPLLLLSMLICFDLSQIILLKLKNIVGPIYLGHQIFLGPIIIASSELPFRP</sequence>
<evidence type="ECO:0000256" key="1">
    <source>
        <dbReference type="SAM" id="Phobius"/>
    </source>
</evidence>
<keyword evidence="1" id="KW-0812">Transmembrane</keyword>
<feature type="transmembrane region" description="Helical" evidence="1">
    <location>
        <begin position="76"/>
        <end position="94"/>
    </location>
</feature>
<dbReference type="AlphaFoldDB" id="A0ABD2Y772"/>
<accession>A0ABD2Y772</accession>
<feature type="transmembrane region" description="Helical" evidence="1">
    <location>
        <begin position="12"/>
        <end position="30"/>
    </location>
</feature>
<keyword evidence="3" id="KW-1185">Reference proteome</keyword>
<feature type="transmembrane region" description="Helical" evidence="1">
    <location>
        <begin position="42"/>
        <end position="70"/>
    </location>
</feature>